<evidence type="ECO:0000256" key="1">
    <source>
        <dbReference type="SAM" id="Coils"/>
    </source>
</evidence>
<feature type="region of interest" description="Disordered" evidence="2">
    <location>
        <begin position="639"/>
        <end position="679"/>
    </location>
</feature>
<gene>
    <name evidence="3" type="ORF">RGQ15_22325</name>
</gene>
<proteinExistence type="predicted"/>
<organism evidence="3 4">
    <name type="scientific">Paracoccus aurantius</name>
    <dbReference type="NCBI Taxonomy" id="3073814"/>
    <lineage>
        <taxon>Bacteria</taxon>
        <taxon>Pseudomonadati</taxon>
        <taxon>Pseudomonadota</taxon>
        <taxon>Alphaproteobacteria</taxon>
        <taxon>Rhodobacterales</taxon>
        <taxon>Paracoccaceae</taxon>
        <taxon>Paracoccus</taxon>
    </lineage>
</organism>
<feature type="coiled-coil region" evidence="1">
    <location>
        <begin position="563"/>
        <end position="590"/>
    </location>
</feature>
<accession>A0ABU2HZ17</accession>
<comment type="caution">
    <text evidence="3">The sequence shown here is derived from an EMBL/GenBank/DDBJ whole genome shotgun (WGS) entry which is preliminary data.</text>
</comment>
<dbReference type="RefSeq" id="WP_311163112.1">
    <property type="nucleotide sequence ID" value="NZ_JAVQLW010000007.1"/>
</dbReference>
<reference evidence="4" key="1">
    <citation type="submission" date="2023-07" db="EMBL/GenBank/DDBJ databases">
        <title>Paracoccus sp. MBLB3053 whole genome sequence.</title>
        <authorList>
            <person name="Hwang C.Y."/>
            <person name="Cho E.-S."/>
            <person name="Seo M.-J."/>
        </authorList>
    </citation>
    <scope>NUCLEOTIDE SEQUENCE [LARGE SCALE GENOMIC DNA]</scope>
    <source>
        <strain evidence="4">MBLB3053</strain>
    </source>
</reference>
<dbReference type="EMBL" id="JAVQLW010000007">
    <property type="protein sequence ID" value="MDS9470286.1"/>
    <property type="molecule type" value="Genomic_DNA"/>
</dbReference>
<keyword evidence="1" id="KW-0175">Coiled coil</keyword>
<name>A0ABU2HZ17_9RHOB</name>
<sequence>MAKMPKGKEEKRRWLGGVIQNELARAENAADDNDRARRQAVAYYLCRPRGDEIENRSTAQSSDVRDMVNAVLAMLTPMLSTDSVVEFEPLSEQDEDGAQAESDVLNKLIVEDNQGAIEIQEAVKDALLMRNGAMKIWQEERLVSERLDVSGLAKDERLALAHRIEDADPGASAEIEGDHIRVKRFRSRFRTASVPIEMLCWSSGSGDLQERRFFAEAMDLSRSELLERGVRRELVEDLGTSGAEAKLDRLGSVDDMQGETEDQELISCHECYLMIDLDGDGISERWRILVAEEKEVLEQELVGLIPYAIGTGFINPHRLTGESLFDHLKQIQDSKTFFLRQAEDNTATMQNGKYVYDPARVNEEDVLNPIAGGGIRARDPQAVAALTIPDTVSGSLAMLTYQDKRRTEAGGASLDMMQADVQLAGETATGIERQYASREQMVSMMASNLGETLLRGLYTIAHAYLRTYAAEPFQVRVKGQFVQVDPRAWPERTRMNVTVGKTPGQRAHMQNVLGMHLQMQAQAMAAGMTNILASPQTLHATARAWLRMAGIDNPDAMLLDPSSPSAQQAAQAAQQQAQAAQQQQLQLIQAQLALESRKLDVQEAKNRGELAHKYFDTETQLAMKEAEIVGGAQIDLEKQAREAASQSRREADAAMREDARAERSADREDARAAAERDAA</sequence>
<dbReference type="Pfam" id="PF23899">
    <property type="entry name" value="SU10_portal"/>
    <property type="match status" value="1"/>
</dbReference>
<protein>
    <recommendedName>
        <fullName evidence="5">Phage portal protein</fullName>
    </recommendedName>
</protein>
<evidence type="ECO:0000313" key="3">
    <source>
        <dbReference type="EMBL" id="MDS9470286.1"/>
    </source>
</evidence>
<keyword evidence="4" id="KW-1185">Reference proteome</keyword>
<evidence type="ECO:0000256" key="2">
    <source>
        <dbReference type="SAM" id="MobiDB-lite"/>
    </source>
</evidence>
<dbReference type="Proteomes" id="UP001269144">
    <property type="component" value="Unassembled WGS sequence"/>
</dbReference>
<evidence type="ECO:0008006" key="5">
    <source>
        <dbReference type="Google" id="ProtNLM"/>
    </source>
</evidence>
<evidence type="ECO:0000313" key="4">
    <source>
        <dbReference type="Proteomes" id="UP001269144"/>
    </source>
</evidence>
<dbReference type="InterPro" id="IPR056909">
    <property type="entry name" value="SU10_portal"/>
</dbReference>